<reference evidence="2 3" key="1">
    <citation type="submission" date="2018-04" db="EMBL/GenBank/DDBJ databases">
        <title>The genome of golden apple snail Pomacea canaliculata provides insight into stress tolerance and invasive adaptation.</title>
        <authorList>
            <person name="Liu C."/>
            <person name="Liu B."/>
            <person name="Ren Y."/>
            <person name="Zhang Y."/>
            <person name="Wang H."/>
            <person name="Li S."/>
            <person name="Jiang F."/>
            <person name="Yin L."/>
            <person name="Zhang G."/>
            <person name="Qian W."/>
            <person name="Fan W."/>
        </authorList>
    </citation>
    <scope>NUCLEOTIDE SEQUENCE [LARGE SCALE GENOMIC DNA]</scope>
    <source>
        <strain evidence="2">SZHN2017</strain>
        <tissue evidence="2">Muscle</tissue>
    </source>
</reference>
<accession>A0A2T7NN34</accession>
<keyword evidence="3" id="KW-1185">Reference proteome</keyword>
<evidence type="ECO:0000259" key="1">
    <source>
        <dbReference type="PROSITE" id="PS50835"/>
    </source>
</evidence>
<dbReference type="PANTHER" id="PTHR45913:SF5">
    <property type="entry name" value="GENERAL TRANSCRIPTION FACTOR II-I REPEAT DOMAIN-CONTAINING PROTEIN 2A-LIKE PROTEIN"/>
    <property type="match status" value="1"/>
</dbReference>
<dbReference type="SUPFAM" id="SSF53098">
    <property type="entry name" value="Ribonuclease H-like"/>
    <property type="match status" value="1"/>
</dbReference>
<dbReference type="EMBL" id="PZQS01000011">
    <property type="protein sequence ID" value="PVD22587.1"/>
    <property type="molecule type" value="Genomic_DNA"/>
</dbReference>
<dbReference type="Gene3D" id="2.60.40.10">
    <property type="entry name" value="Immunoglobulins"/>
    <property type="match status" value="1"/>
</dbReference>
<evidence type="ECO:0000313" key="3">
    <source>
        <dbReference type="Proteomes" id="UP000245119"/>
    </source>
</evidence>
<dbReference type="AlphaFoldDB" id="A0A2T7NN34"/>
<organism evidence="2 3">
    <name type="scientific">Pomacea canaliculata</name>
    <name type="common">Golden apple snail</name>
    <dbReference type="NCBI Taxonomy" id="400727"/>
    <lineage>
        <taxon>Eukaryota</taxon>
        <taxon>Metazoa</taxon>
        <taxon>Spiralia</taxon>
        <taxon>Lophotrochozoa</taxon>
        <taxon>Mollusca</taxon>
        <taxon>Gastropoda</taxon>
        <taxon>Caenogastropoda</taxon>
        <taxon>Architaenioglossa</taxon>
        <taxon>Ampullarioidea</taxon>
        <taxon>Ampullariidae</taxon>
        <taxon>Pomacea</taxon>
    </lineage>
</organism>
<dbReference type="OrthoDB" id="6217065at2759"/>
<dbReference type="PROSITE" id="PS50835">
    <property type="entry name" value="IG_LIKE"/>
    <property type="match status" value="1"/>
</dbReference>
<dbReference type="STRING" id="400727.A0A2T7NN34"/>
<dbReference type="Proteomes" id="UP000245119">
    <property type="component" value="Linkage Group LG11"/>
</dbReference>
<sequence length="726" mass="81896">MDCDVQRGYKFNRIISDEITLEIPRVSTKDIGGYACKLSNMNPKDIKPCELKIKLEGKTMCDVPSVPLNSRTSLTCYFPEDLSKNTADFSVYHHSGRRDSANVMSCKRIGDHRSCNTIGGYEFDQTVTNHLTVGIPKAQEDQEGSYSCHYTSSAPVRYENCSLTLKTVTSFCNISSVVETEPASLTCTFNVDVNATKNNFSLVRIGGADSKGVDIVTCTWLKDQLKCTTAPGYEVNNLVTDHLVIRVPRASRDHTGTYACHVNGSKVNGFQPCEFIPKPEKIAKLRQEIGGLTIIFSKKRQKNEAAVIASYRVAHILSREVKPFSDGECVNKCLLAVVEELCPENKNAVEAVSLSRTTIARRVEDMGKHLQSKLRDKAARFEMFSIAADESTDSSNTVQLLVFIRGTNSDFELTEELAAMRGMHGNTTGEDLFKEVSAVIEGLALPWEKLVGVTTDGARSMVGCHSGLASRVIRKVVESNGTEPLRLHCIIHQQNLCGKVLNVDHVMKIVVSTVNFIRSQALNHRTFKEFLTEIECEYEDCLFHSEVRWLRRGKVLKRFFDLRHEIEMFMTEKSKQVPQLNDLSWLWDLAILCDITSHLNELNTKLQGKDKLISHVYADITAFQAKLQLFIQQAGRMELVHFPTCTSLRQDQHQHRSFPKERMIELLGLLKDNFSERFKDFHDLKDEIRLFENPFAADVSSASTHLQLELIDLQSQTSLLDKFRAM</sequence>
<dbReference type="InterPro" id="IPR013783">
    <property type="entry name" value="Ig-like_fold"/>
</dbReference>
<protein>
    <recommendedName>
        <fullName evidence="1">Ig-like domain-containing protein</fullName>
    </recommendedName>
</protein>
<dbReference type="InterPro" id="IPR007110">
    <property type="entry name" value="Ig-like_dom"/>
</dbReference>
<proteinExistence type="predicted"/>
<gene>
    <name evidence="2" type="ORF">C0Q70_18405</name>
</gene>
<dbReference type="InterPro" id="IPR012337">
    <property type="entry name" value="RNaseH-like_sf"/>
</dbReference>
<comment type="caution">
    <text evidence="2">The sequence shown here is derived from an EMBL/GenBank/DDBJ whole genome shotgun (WGS) entry which is preliminary data.</text>
</comment>
<name>A0A2T7NN34_POMCA</name>
<feature type="domain" description="Ig-like" evidence="1">
    <location>
        <begin position="166"/>
        <end position="263"/>
    </location>
</feature>
<dbReference type="PANTHER" id="PTHR45913">
    <property type="entry name" value="EPM2A-INTERACTING PROTEIN 1"/>
    <property type="match status" value="1"/>
</dbReference>
<evidence type="ECO:0000313" key="2">
    <source>
        <dbReference type="EMBL" id="PVD22587.1"/>
    </source>
</evidence>